<proteinExistence type="predicted"/>
<reference evidence="5 6" key="1">
    <citation type="submission" date="2019-02" db="EMBL/GenBank/DDBJ databases">
        <authorList>
            <consortium name="Pathogen Informatics"/>
        </authorList>
    </citation>
    <scope>NUCLEOTIDE SEQUENCE [LARGE SCALE GENOMIC DNA]</scope>
    <source>
        <strain evidence="5 6">3012STDY7089603</strain>
    </source>
</reference>
<dbReference type="GO" id="GO:0070043">
    <property type="term" value="F:rRNA (guanine-N7-)-methyltransferase activity"/>
    <property type="evidence" value="ECO:0007669"/>
    <property type="project" value="TreeGrafter"/>
</dbReference>
<organism evidence="5 6">
    <name type="scientific">Urinicoccus massiliensis</name>
    <dbReference type="NCBI Taxonomy" id="1723382"/>
    <lineage>
        <taxon>Bacteria</taxon>
        <taxon>Bacillati</taxon>
        <taxon>Bacillota</taxon>
        <taxon>Tissierellia</taxon>
        <taxon>Tissierellales</taxon>
        <taxon>Peptoniphilaceae</taxon>
        <taxon>Urinicoccus</taxon>
    </lineage>
</organism>
<evidence type="ECO:0000256" key="1">
    <source>
        <dbReference type="ARBA" id="ARBA00022603"/>
    </source>
</evidence>
<dbReference type="SUPFAM" id="SSF53335">
    <property type="entry name" value="S-adenosyl-L-methionine-dependent methyltransferases"/>
    <property type="match status" value="1"/>
</dbReference>
<dbReference type="PANTHER" id="PTHR47313:SF1">
    <property type="entry name" value="RIBOSOMAL RNA LARGE SUBUNIT METHYLTRANSFERASE K_L"/>
    <property type="match status" value="1"/>
</dbReference>
<accession>A0A8H2M7K7</accession>
<dbReference type="InterPro" id="IPR002052">
    <property type="entry name" value="DNA_methylase_N6_adenine_CS"/>
</dbReference>
<evidence type="ECO:0000259" key="4">
    <source>
        <dbReference type="PROSITE" id="PS51165"/>
    </source>
</evidence>
<protein>
    <submittedName>
        <fullName evidence="5">Ribosomal RNA large subunit methyltransferase L</fullName>
        <ecNumber evidence="5">2.1.1.173</ecNumber>
    </submittedName>
</protein>
<keyword evidence="2 5" id="KW-0808">Transferase</keyword>
<dbReference type="PROSITE" id="PS01261">
    <property type="entry name" value="UPF0020"/>
    <property type="match status" value="1"/>
</dbReference>
<dbReference type="PROSITE" id="PS00092">
    <property type="entry name" value="N6_MTASE"/>
    <property type="match status" value="1"/>
</dbReference>
<keyword evidence="1 5" id="KW-0489">Methyltransferase</keyword>
<dbReference type="Proteomes" id="UP000377798">
    <property type="component" value="Unassembled WGS sequence"/>
</dbReference>
<evidence type="ECO:0000256" key="3">
    <source>
        <dbReference type="PROSITE-ProRule" id="PRU00529"/>
    </source>
</evidence>
<dbReference type="GO" id="GO:0052915">
    <property type="term" value="F:23S rRNA (guanine(2445)-N(2))-methyltransferase activity"/>
    <property type="evidence" value="ECO:0007669"/>
    <property type="project" value="UniProtKB-EC"/>
</dbReference>
<dbReference type="Gene3D" id="3.30.2130.30">
    <property type="match status" value="1"/>
</dbReference>
<dbReference type="Pfam" id="PF02926">
    <property type="entry name" value="THUMP"/>
    <property type="match status" value="1"/>
</dbReference>
<evidence type="ECO:0000313" key="6">
    <source>
        <dbReference type="Proteomes" id="UP000377798"/>
    </source>
</evidence>
<dbReference type="Gene3D" id="3.40.50.150">
    <property type="entry name" value="Vaccinia Virus protein VP39"/>
    <property type="match status" value="1"/>
</dbReference>
<dbReference type="InterPro" id="IPR000241">
    <property type="entry name" value="RlmKL-like_Mtase"/>
</dbReference>
<dbReference type="InterPro" id="IPR004114">
    <property type="entry name" value="THUMP_dom"/>
</dbReference>
<dbReference type="PANTHER" id="PTHR47313">
    <property type="entry name" value="RIBOSOMAL RNA LARGE SUBUNIT METHYLTRANSFERASE K/L"/>
    <property type="match status" value="1"/>
</dbReference>
<dbReference type="CDD" id="cd11715">
    <property type="entry name" value="THUMP_AdoMetMT"/>
    <property type="match status" value="1"/>
</dbReference>
<dbReference type="InterPro" id="IPR029063">
    <property type="entry name" value="SAM-dependent_MTases_sf"/>
</dbReference>
<dbReference type="EC" id="2.1.1.173" evidence="5"/>
<dbReference type="EMBL" id="CAACYI010000001">
    <property type="protein sequence ID" value="VFB16698.1"/>
    <property type="molecule type" value="Genomic_DNA"/>
</dbReference>
<evidence type="ECO:0000313" key="5">
    <source>
        <dbReference type="EMBL" id="VFB16698.1"/>
    </source>
</evidence>
<dbReference type="AlphaFoldDB" id="A0A8H2M7K7"/>
<keyword evidence="6" id="KW-1185">Reference proteome</keyword>
<dbReference type="Pfam" id="PF22020">
    <property type="entry name" value="RlmL_1st"/>
    <property type="match status" value="1"/>
</dbReference>
<sequence>MKKYTCLATANFGVEAIVKRELEKIVPSKIQIQDGRVYFEANLEEVYRANLWLRCAERVHIQLASFPAKTFEELYQGVLALPWGEILPKDANFMVQGRSAKSKLFSVSDCQRITERALIDKLNQSYSMAWYPKSGARYKIEVILFKDQAQILLDTSGEGLHKRGYRLETVEAPLTETLAACLVDLSYYNKDRVLWDPFCGSGTIAIEACMKARNIAPGLNRHFDCEYFQGMDPDRVKEIRREAFAAIDAESDLKVYASDINPQAIRAGKKNAEAAGVDTDIHFVCAGIEDYKPREAYGVLITNPPYGHRIGSREDNEKIYQALRDYALADPTWSYYVVTSDEDFPKAFGQKPSRKRKLYNGRIKVDYYQYYGPRPPRK</sequence>
<name>A0A8H2M7K7_9FIRM</name>
<comment type="caution">
    <text evidence="5">The sequence shown here is derived from an EMBL/GenBank/DDBJ whole genome shotgun (WGS) entry which is preliminary data.</text>
</comment>
<feature type="domain" description="THUMP" evidence="4">
    <location>
        <begin position="45"/>
        <end position="155"/>
    </location>
</feature>
<dbReference type="InterPro" id="IPR053943">
    <property type="entry name" value="RlmKL-like_Mtase_CS"/>
</dbReference>
<keyword evidence="3" id="KW-0694">RNA-binding</keyword>
<dbReference type="Pfam" id="PF01170">
    <property type="entry name" value="UPF0020"/>
    <property type="match status" value="1"/>
</dbReference>
<dbReference type="InterPro" id="IPR054170">
    <property type="entry name" value="RlmL_1st"/>
</dbReference>
<dbReference type="CDD" id="cd02440">
    <property type="entry name" value="AdoMet_MTases"/>
    <property type="match status" value="1"/>
</dbReference>
<evidence type="ECO:0000256" key="2">
    <source>
        <dbReference type="ARBA" id="ARBA00022679"/>
    </source>
</evidence>
<dbReference type="RefSeq" id="WP_131749372.1">
    <property type="nucleotide sequence ID" value="NZ_CAACYI010000001.1"/>
</dbReference>
<gene>
    <name evidence="5" type="primary">rlmL</name>
    <name evidence="5" type="ORF">NCTC13150_01250</name>
</gene>
<dbReference type="PROSITE" id="PS51165">
    <property type="entry name" value="THUMP"/>
    <property type="match status" value="1"/>
</dbReference>
<dbReference type="GO" id="GO:0003723">
    <property type="term" value="F:RNA binding"/>
    <property type="evidence" value="ECO:0007669"/>
    <property type="project" value="UniProtKB-UniRule"/>
</dbReference>
<dbReference type="SMART" id="SM00981">
    <property type="entry name" value="THUMP"/>
    <property type="match status" value="1"/>
</dbReference>